<proteinExistence type="predicted"/>
<keyword evidence="2" id="KW-0966">Cell projection</keyword>
<dbReference type="STRING" id="1656094.BFC18_19755"/>
<gene>
    <name evidence="2" type="ORF">BFC18_19755</name>
</gene>
<sequence length="158" mass="17606">MRTLIKKWGTAFGAGLALSLTGCSGLIDKHVEWEVVEPESYPVLSAIGYAPIAQQMGQTDNDRSLMAMKASKLDAYRELAEQVYGQRLDGEQSVANMIMQNSQLKASVEGVIRGARVVKSYPVGEDTYATELELDMRKVYDIYLTTAKPKRIKDVTYY</sequence>
<dbReference type="InterPro" id="IPR024952">
    <property type="entry name" value="LPP20-like_dom"/>
</dbReference>
<feature type="domain" description="Lipoprotein LPP20-like" evidence="1">
    <location>
        <begin position="58"/>
        <end position="135"/>
    </location>
</feature>
<organism evidence="2 3">
    <name type="scientific">Alteromonas confluentis</name>
    <dbReference type="NCBI Taxonomy" id="1656094"/>
    <lineage>
        <taxon>Bacteria</taxon>
        <taxon>Pseudomonadati</taxon>
        <taxon>Pseudomonadota</taxon>
        <taxon>Gammaproteobacteria</taxon>
        <taxon>Alteromonadales</taxon>
        <taxon>Alteromonadaceae</taxon>
        <taxon>Alteromonas/Salinimonas group</taxon>
        <taxon>Alteromonas</taxon>
    </lineage>
</organism>
<keyword evidence="3" id="KW-1185">Reference proteome</keyword>
<dbReference type="RefSeq" id="WP_070127091.1">
    <property type="nucleotide sequence ID" value="NZ_MDHN01000041.1"/>
</dbReference>
<comment type="caution">
    <text evidence="2">The sequence shown here is derived from an EMBL/GenBank/DDBJ whole genome shotgun (WGS) entry which is preliminary data.</text>
</comment>
<dbReference type="Proteomes" id="UP000175691">
    <property type="component" value="Unassembled WGS sequence"/>
</dbReference>
<dbReference type="PROSITE" id="PS51257">
    <property type="entry name" value="PROKAR_LIPOPROTEIN"/>
    <property type="match status" value="1"/>
</dbReference>
<dbReference type="AlphaFoldDB" id="A0A1E7Z676"/>
<protein>
    <submittedName>
        <fullName evidence="2">Flagellar biosynthesis protein FlgP</fullName>
    </submittedName>
</protein>
<keyword evidence="2" id="KW-0969">Cilium</keyword>
<name>A0A1E7Z676_9ALTE</name>
<dbReference type="InterPro" id="IPR007293">
    <property type="entry name" value="FlgP"/>
</dbReference>
<evidence type="ECO:0000259" key="1">
    <source>
        <dbReference type="Pfam" id="PF02169"/>
    </source>
</evidence>
<dbReference type="Pfam" id="PF02169">
    <property type="entry name" value="LPP20"/>
    <property type="match status" value="1"/>
</dbReference>
<evidence type="ECO:0000313" key="3">
    <source>
        <dbReference type="Proteomes" id="UP000175691"/>
    </source>
</evidence>
<dbReference type="OrthoDB" id="7348506at2"/>
<accession>A0A1E7Z676</accession>
<dbReference type="PIRSF" id="PIRSF028687">
    <property type="entry name" value="UCP028687"/>
    <property type="match status" value="1"/>
</dbReference>
<reference evidence="2 3" key="1">
    <citation type="submission" date="2016-08" db="EMBL/GenBank/DDBJ databases">
        <authorList>
            <person name="Seilhamer J.J."/>
        </authorList>
    </citation>
    <scope>NUCLEOTIDE SEQUENCE [LARGE SCALE GENOMIC DNA]</scope>
    <source>
        <strain evidence="2 3">KCTC 42603</strain>
    </source>
</reference>
<keyword evidence="2" id="KW-0282">Flagellum</keyword>
<evidence type="ECO:0000313" key="2">
    <source>
        <dbReference type="EMBL" id="OFC68982.1"/>
    </source>
</evidence>
<dbReference type="EMBL" id="MDHN01000041">
    <property type="protein sequence ID" value="OFC68982.1"/>
    <property type="molecule type" value="Genomic_DNA"/>
</dbReference>